<keyword evidence="1" id="KW-0805">Transcription regulation</keyword>
<proteinExistence type="predicted"/>
<dbReference type="InterPro" id="IPR010982">
    <property type="entry name" value="Lambda_DNA-bd_dom_sf"/>
</dbReference>
<dbReference type="CDD" id="cd01392">
    <property type="entry name" value="HTH_LacI"/>
    <property type="match status" value="1"/>
</dbReference>
<protein>
    <submittedName>
        <fullName evidence="5">Transcriptional regulator, LacI family</fullName>
    </submittedName>
</protein>
<comment type="caution">
    <text evidence="5">The sequence shown here is derived from an EMBL/GenBank/DDBJ whole genome shotgun (WGS) entry which is preliminary data.</text>
</comment>
<dbReference type="EMBL" id="ACIO01000031">
    <property type="protein sequence ID" value="EFD01245.1"/>
    <property type="molecule type" value="Genomic_DNA"/>
</dbReference>
<dbReference type="Pfam" id="PF00356">
    <property type="entry name" value="LacI"/>
    <property type="match status" value="1"/>
</dbReference>
<dbReference type="InterPro" id="IPR028082">
    <property type="entry name" value="Peripla_BP_I"/>
</dbReference>
<evidence type="ECO:0000313" key="5">
    <source>
        <dbReference type="EMBL" id="EFD01245.1"/>
    </source>
</evidence>
<gene>
    <name evidence="5" type="ORF">CLOSTHATH_00488</name>
</gene>
<dbReference type="GO" id="GO:0000976">
    <property type="term" value="F:transcription cis-regulatory region binding"/>
    <property type="evidence" value="ECO:0007669"/>
    <property type="project" value="TreeGrafter"/>
</dbReference>
<dbReference type="AlphaFoldDB" id="D3AA67"/>
<name>D3AA67_9FIRM</name>
<dbReference type="InterPro" id="IPR000843">
    <property type="entry name" value="HTH_LacI"/>
</dbReference>
<dbReference type="SUPFAM" id="SSF47413">
    <property type="entry name" value="lambda repressor-like DNA-binding domains"/>
    <property type="match status" value="1"/>
</dbReference>
<keyword evidence="3" id="KW-0804">Transcription</keyword>
<evidence type="ECO:0000256" key="1">
    <source>
        <dbReference type="ARBA" id="ARBA00023015"/>
    </source>
</evidence>
<evidence type="ECO:0000259" key="4">
    <source>
        <dbReference type="PROSITE" id="PS50932"/>
    </source>
</evidence>
<dbReference type="SUPFAM" id="SSF53822">
    <property type="entry name" value="Periplasmic binding protein-like I"/>
    <property type="match status" value="1"/>
</dbReference>
<dbReference type="HOGENOM" id="CLU_037628_14_6_9"/>
<feature type="domain" description="HTH lacI-type" evidence="4">
    <location>
        <begin position="4"/>
        <end position="58"/>
    </location>
</feature>
<dbReference type="GO" id="GO:0003700">
    <property type="term" value="F:DNA-binding transcription factor activity"/>
    <property type="evidence" value="ECO:0007669"/>
    <property type="project" value="TreeGrafter"/>
</dbReference>
<organism evidence="5 6">
    <name type="scientific">Hungatella hathewayi DSM 13479</name>
    <dbReference type="NCBI Taxonomy" id="566550"/>
    <lineage>
        <taxon>Bacteria</taxon>
        <taxon>Bacillati</taxon>
        <taxon>Bacillota</taxon>
        <taxon>Clostridia</taxon>
        <taxon>Lachnospirales</taxon>
        <taxon>Lachnospiraceae</taxon>
        <taxon>Hungatella</taxon>
    </lineage>
</organism>
<keyword evidence="2" id="KW-0238">DNA-binding</keyword>
<dbReference type="Proteomes" id="UP000004968">
    <property type="component" value="Unassembled WGS sequence"/>
</dbReference>
<evidence type="ECO:0000256" key="3">
    <source>
        <dbReference type="ARBA" id="ARBA00023163"/>
    </source>
</evidence>
<evidence type="ECO:0000256" key="2">
    <source>
        <dbReference type="ARBA" id="ARBA00023125"/>
    </source>
</evidence>
<sequence>MDSINIKDIARICGVGVSTVSRAINNHPDINPETKNMIMQAIKEHNYIPNNSARNLKRTDSKAIAVLIKGISNPFFSKMIRVFEEEIQKKKYLFIMQRVDACEDEVDVALELIKEKKPRGIVFLGGLLLTQQREAGTADCSVCVKYHWND</sequence>
<evidence type="ECO:0000313" key="6">
    <source>
        <dbReference type="Proteomes" id="UP000004968"/>
    </source>
</evidence>
<dbReference type="PROSITE" id="PS50932">
    <property type="entry name" value="HTH_LACI_2"/>
    <property type="match status" value="1"/>
</dbReference>
<accession>D3AA67</accession>
<reference evidence="5 6" key="1">
    <citation type="submission" date="2010-01" db="EMBL/GenBank/DDBJ databases">
        <authorList>
            <person name="Weinstock G."/>
            <person name="Sodergren E."/>
            <person name="Clifton S."/>
            <person name="Fulton L."/>
            <person name="Fulton B."/>
            <person name="Courtney L."/>
            <person name="Fronick C."/>
            <person name="Harrison M."/>
            <person name="Strong C."/>
            <person name="Farmer C."/>
            <person name="Delahaunty K."/>
            <person name="Markovic C."/>
            <person name="Hall O."/>
            <person name="Minx P."/>
            <person name="Tomlinson C."/>
            <person name="Mitreva M."/>
            <person name="Nelson J."/>
            <person name="Hou S."/>
            <person name="Wollam A."/>
            <person name="Pepin K.H."/>
            <person name="Johnson M."/>
            <person name="Bhonagiri V."/>
            <person name="Nash W.E."/>
            <person name="Warren W."/>
            <person name="Chinwalla A."/>
            <person name="Mardis E.R."/>
            <person name="Wilson R.K."/>
        </authorList>
    </citation>
    <scope>NUCLEOTIDE SEQUENCE [LARGE SCALE GENOMIC DNA]</scope>
    <source>
        <strain evidence="5 6">DSM 13479</strain>
    </source>
</reference>
<dbReference type="SMART" id="SM00354">
    <property type="entry name" value="HTH_LACI"/>
    <property type="match status" value="1"/>
</dbReference>
<dbReference type="PANTHER" id="PTHR30146">
    <property type="entry name" value="LACI-RELATED TRANSCRIPTIONAL REPRESSOR"/>
    <property type="match status" value="1"/>
</dbReference>
<dbReference type="Gene3D" id="1.10.260.40">
    <property type="entry name" value="lambda repressor-like DNA-binding domains"/>
    <property type="match status" value="1"/>
</dbReference>
<dbReference type="PANTHER" id="PTHR30146:SF109">
    <property type="entry name" value="HTH-TYPE TRANSCRIPTIONAL REGULATOR GALS"/>
    <property type="match status" value="1"/>
</dbReference>
<dbReference type="Gene3D" id="3.40.50.2300">
    <property type="match status" value="1"/>
</dbReference>